<protein>
    <submittedName>
        <fullName evidence="3">TetR/AcrR family transcriptional regulator</fullName>
    </submittedName>
</protein>
<reference evidence="4" key="1">
    <citation type="journal article" date="2019" name="Int. J. Syst. Evol. Microbiol.">
        <title>The Global Catalogue of Microorganisms (GCM) 10K type strain sequencing project: providing services to taxonomists for standard genome sequencing and annotation.</title>
        <authorList>
            <consortium name="The Broad Institute Genomics Platform"/>
            <consortium name="The Broad Institute Genome Sequencing Center for Infectious Disease"/>
            <person name="Wu L."/>
            <person name="Ma J."/>
        </authorList>
    </citation>
    <scope>NUCLEOTIDE SEQUENCE [LARGE SCALE GENOMIC DNA]</scope>
    <source>
        <strain evidence="4">JCM 12607</strain>
    </source>
</reference>
<keyword evidence="1" id="KW-0238">DNA-binding</keyword>
<dbReference type="Gene3D" id="1.10.357.10">
    <property type="entry name" value="Tetracycline Repressor, domain 2"/>
    <property type="match status" value="1"/>
</dbReference>
<name>A0ABW2X3B8_9ACTN</name>
<dbReference type="Proteomes" id="UP001596915">
    <property type="component" value="Unassembled WGS sequence"/>
</dbReference>
<evidence type="ECO:0000259" key="2">
    <source>
        <dbReference type="Pfam" id="PF00440"/>
    </source>
</evidence>
<proteinExistence type="predicted"/>
<dbReference type="PANTHER" id="PTHR30055">
    <property type="entry name" value="HTH-TYPE TRANSCRIPTIONAL REGULATOR RUTR"/>
    <property type="match status" value="1"/>
</dbReference>
<accession>A0ABW2X3B8</accession>
<dbReference type="InterPro" id="IPR050109">
    <property type="entry name" value="HTH-type_TetR-like_transc_reg"/>
</dbReference>
<dbReference type="EMBL" id="JBHTGL010000008">
    <property type="protein sequence ID" value="MFD0628057.1"/>
    <property type="molecule type" value="Genomic_DNA"/>
</dbReference>
<keyword evidence="4" id="KW-1185">Reference proteome</keyword>
<dbReference type="InterPro" id="IPR001647">
    <property type="entry name" value="HTH_TetR"/>
</dbReference>
<comment type="caution">
    <text evidence="3">The sequence shown here is derived from an EMBL/GenBank/DDBJ whole genome shotgun (WGS) entry which is preliminary data.</text>
</comment>
<gene>
    <name evidence="3" type="ORF">ACFQ2K_40935</name>
</gene>
<sequence>MARTSGQETREKLIRAAEEVFAAQGTDGAQLRDIVRLAGQSNPSAVQYHFGSRAGLLDAVMAGRLARTEQVLIPLLARLGEDCGVRELLTALMTAEASLLADDRGRRCLRISAQLTHETGLRTGRLHPALDGTNYGRLIGRIGDRLGALPGPVRLERLDLALTLIGAAMADRAHQRLDGIESLTGDELFLADLVETTHAFLHAPVPGHA</sequence>
<evidence type="ECO:0000313" key="4">
    <source>
        <dbReference type="Proteomes" id="UP001596915"/>
    </source>
</evidence>
<evidence type="ECO:0000256" key="1">
    <source>
        <dbReference type="ARBA" id="ARBA00023125"/>
    </source>
</evidence>
<feature type="domain" description="HTH tetR-type" evidence="2">
    <location>
        <begin position="13"/>
        <end position="60"/>
    </location>
</feature>
<organism evidence="3 4">
    <name type="scientific">Streptomyces sanglieri</name>
    <dbReference type="NCBI Taxonomy" id="193460"/>
    <lineage>
        <taxon>Bacteria</taxon>
        <taxon>Bacillati</taxon>
        <taxon>Actinomycetota</taxon>
        <taxon>Actinomycetes</taxon>
        <taxon>Kitasatosporales</taxon>
        <taxon>Streptomycetaceae</taxon>
        <taxon>Streptomyces</taxon>
    </lineage>
</organism>
<dbReference type="PANTHER" id="PTHR30055:SF235">
    <property type="entry name" value="TRANSCRIPTIONAL REGULATORY PROTEIN"/>
    <property type="match status" value="1"/>
</dbReference>
<dbReference type="InterPro" id="IPR009057">
    <property type="entry name" value="Homeodomain-like_sf"/>
</dbReference>
<dbReference type="SUPFAM" id="SSF46689">
    <property type="entry name" value="Homeodomain-like"/>
    <property type="match status" value="1"/>
</dbReference>
<evidence type="ECO:0000313" key="3">
    <source>
        <dbReference type="EMBL" id="MFD0628057.1"/>
    </source>
</evidence>
<dbReference type="Pfam" id="PF00440">
    <property type="entry name" value="TetR_N"/>
    <property type="match status" value="1"/>
</dbReference>